<dbReference type="Pfam" id="PF04788">
    <property type="entry name" value="DUF620"/>
    <property type="match status" value="1"/>
</dbReference>
<dbReference type="PANTHER" id="PTHR31300:SF2">
    <property type="entry name" value="LIPASE-LIKE PROTEIN"/>
    <property type="match status" value="1"/>
</dbReference>
<name>A0A444YTZ3_ARAHY</name>
<dbReference type="AlphaFoldDB" id="A0A444YTZ3"/>
<evidence type="ECO:0000313" key="2">
    <source>
        <dbReference type="Proteomes" id="UP000289738"/>
    </source>
</evidence>
<evidence type="ECO:0000313" key="1">
    <source>
        <dbReference type="EMBL" id="RYR05399.1"/>
    </source>
</evidence>
<reference evidence="1 2" key="1">
    <citation type="submission" date="2019-01" db="EMBL/GenBank/DDBJ databases">
        <title>Sequencing of cultivated peanut Arachis hypogaea provides insights into genome evolution and oil improvement.</title>
        <authorList>
            <person name="Chen X."/>
        </authorList>
    </citation>
    <scope>NUCLEOTIDE SEQUENCE [LARGE SCALE GENOMIC DNA]</scope>
    <source>
        <strain evidence="2">cv. Fuhuasheng</strain>
        <tissue evidence="1">Leaves</tissue>
    </source>
</reference>
<dbReference type="InterPro" id="IPR006873">
    <property type="entry name" value="DUF620"/>
</dbReference>
<keyword evidence="2" id="KW-1185">Reference proteome</keyword>
<gene>
    <name evidence="1" type="ORF">Ahy_B06g085256</name>
</gene>
<accession>A0A444YTZ3</accession>
<protein>
    <submittedName>
        <fullName evidence="1">Uncharacterized protein</fullName>
    </submittedName>
</protein>
<organism evidence="1 2">
    <name type="scientific">Arachis hypogaea</name>
    <name type="common">Peanut</name>
    <dbReference type="NCBI Taxonomy" id="3818"/>
    <lineage>
        <taxon>Eukaryota</taxon>
        <taxon>Viridiplantae</taxon>
        <taxon>Streptophyta</taxon>
        <taxon>Embryophyta</taxon>
        <taxon>Tracheophyta</taxon>
        <taxon>Spermatophyta</taxon>
        <taxon>Magnoliopsida</taxon>
        <taxon>eudicotyledons</taxon>
        <taxon>Gunneridae</taxon>
        <taxon>Pentapetalae</taxon>
        <taxon>rosids</taxon>
        <taxon>fabids</taxon>
        <taxon>Fabales</taxon>
        <taxon>Fabaceae</taxon>
        <taxon>Papilionoideae</taxon>
        <taxon>50 kb inversion clade</taxon>
        <taxon>dalbergioids sensu lato</taxon>
        <taxon>Dalbergieae</taxon>
        <taxon>Pterocarpus clade</taxon>
        <taxon>Arachis</taxon>
    </lineage>
</organism>
<sequence length="165" mass="18187">MAMSHTKTKMEEAWTIEEVAFNVPGLSVDCFISPVDLRTGPIQGGRRRNGDSLQIVSNGHEMELTSSECVQFPHFAPDMHEMPNPTLAPMSWATSGVAPASITNIQLRWRIISRAVPLTWVHFVDAPFAMAISHAPGTKCPHFVDAEHDMIAAGVRNISWLPNTI</sequence>
<dbReference type="PANTHER" id="PTHR31300">
    <property type="entry name" value="LIPASE"/>
    <property type="match status" value="1"/>
</dbReference>
<comment type="caution">
    <text evidence="1">The sequence shown here is derived from an EMBL/GenBank/DDBJ whole genome shotgun (WGS) entry which is preliminary data.</text>
</comment>
<dbReference type="STRING" id="3818.A0A444YTZ3"/>
<dbReference type="Proteomes" id="UP000289738">
    <property type="component" value="Chromosome B06"/>
</dbReference>
<dbReference type="EMBL" id="SDMP01000016">
    <property type="protein sequence ID" value="RYR05399.1"/>
    <property type="molecule type" value="Genomic_DNA"/>
</dbReference>
<proteinExistence type="predicted"/>